<name>A0A0D0B673_9AGAM</name>
<dbReference type="InParanoid" id="A0A0D0B673"/>
<dbReference type="EMBL" id="KN835174">
    <property type="protein sequence ID" value="KIK45369.1"/>
    <property type="molecule type" value="Genomic_DNA"/>
</dbReference>
<dbReference type="Proteomes" id="UP000054485">
    <property type="component" value="Unassembled WGS sequence"/>
</dbReference>
<evidence type="ECO:0000313" key="1">
    <source>
        <dbReference type="EMBL" id="KIK45369.1"/>
    </source>
</evidence>
<proteinExistence type="predicted"/>
<accession>A0A0D0B673</accession>
<dbReference type="HOGENOM" id="CLU_2122703_0_0_1"/>
<keyword evidence="2" id="KW-1185">Reference proteome</keyword>
<reference evidence="1 2" key="1">
    <citation type="submission" date="2014-04" db="EMBL/GenBank/DDBJ databases">
        <authorList>
            <consortium name="DOE Joint Genome Institute"/>
            <person name="Kuo A."/>
            <person name="Ruytinx J."/>
            <person name="Rineau F."/>
            <person name="Colpaert J."/>
            <person name="Kohler A."/>
            <person name="Nagy L.G."/>
            <person name="Floudas D."/>
            <person name="Copeland A."/>
            <person name="Barry K.W."/>
            <person name="Cichocki N."/>
            <person name="Veneault-Fourrey C."/>
            <person name="LaButti K."/>
            <person name="Lindquist E.A."/>
            <person name="Lipzen A."/>
            <person name="Lundell T."/>
            <person name="Morin E."/>
            <person name="Murat C."/>
            <person name="Sun H."/>
            <person name="Tunlid A."/>
            <person name="Henrissat B."/>
            <person name="Grigoriev I.V."/>
            <person name="Hibbett D.S."/>
            <person name="Martin F."/>
            <person name="Nordberg H.P."/>
            <person name="Cantor M.N."/>
            <person name="Hua S.X."/>
        </authorList>
    </citation>
    <scope>NUCLEOTIDE SEQUENCE [LARGE SCALE GENOMIC DNA]</scope>
    <source>
        <strain evidence="1 2">UH-Slu-Lm8-n1</strain>
    </source>
</reference>
<organism evidence="1 2">
    <name type="scientific">Suillus luteus UH-Slu-Lm8-n1</name>
    <dbReference type="NCBI Taxonomy" id="930992"/>
    <lineage>
        <taxon>Eukaryota</taxon>
        <taxon>Fungi</taxon>
        <taxon>Dikarya</taxon>
        <taxon>Basidiomycota</taxon>
        <taxon>Agaricomycotina</taxon>
        <taxon>Agaricomycetes</taxon>
        <taxon>Agaricomycetidae</taxon>
        <taxon>Boletales</taxon>
        <taxon>Suillineae</taxon>
        <taxon>Suillaceae</taxon>
        <taxon>Suillus</taxon>
    </lineage>
</organism>
<gene>
    <name evidence="1" type="ORF">CY34DRAFT_541806</name>
</gene>
<sequence>MQALWRHKYFQPLATSPKSVITIKSPQTSPLAATKVLIPPSVVEHLIASRVVSPTILHRCESRNTPHCHTIKCRKRVPATLWQILMLSKQQQQRVRRGNALFVRMRYYYELRLI</sequence>
<dbReference type="OrthoDB" id="10605840at2759"/>
<evidence type="ECO:0000313" key="2">
    <source>
        <dbReference type="Proteomes" id="UP000054485"/>
    </source>
</evidence>
<reference evidence="2" key="2">
    <citation type="submission" date="2015-01" db="EMBL/GenBank/DDBJ databases">
        <title>Evolutionary Origins and Diversification of the Mycorrhizal Mutualists.</title>
        <authorList>
            <consortium name="DOE Joint Genome Institute"/>
            <consortium name="Mycorrhizal Genomics Consortium"/>
            <person name="Kohler A."/>
            <person name="Kuo A."/>
            <person name="Nagy L.G."/>
            <person name="Floudas D."/>
            <person name="Copeland A."/>
            <person name="Barry K.W."/>
            <person name="Cichocki N."/>
            <person name="Veneault-Fourrey C."/>
            <person name="LaButti K."/>
            <person name="Lindquist E.A."/>
            <person name="Lipzen A."/>
            <person name="Lundell T."/>
            <person name="Morin E."/>
            <person name="Murat C."/>
            <person name="Riley R."/>
            <person name="Ohm R."/>
            <person name="Sun H."/>
            <person name="Tunlid A."/>
            <person name="Henrissat B."/>
            <person name="Grigoriev I.V."/>
            <person name="Hibbett D.S."/>
            <person name="Martin F."/>
        </authorList>
    </citation>
    <scope>NUCLEOTIDE SEQUENCE [LARGE SCALE GENOMIC DNA]</scope>
    <source>
        <strain evidence="2">UH-Slu-Lm8-n1</strain>
    </source>
</reference>
<dbReference type="AlphaFoldDB" id="A0A0D0B673"/>
<protein>
    <submittedName>
        <fullName evidence="1">Uncharacterized protein</fullName>
    </submittedName>
</protein>